<evidence type="ECO:0000313" key="7">
    <source>
        <dbReference type="Proteomes" id="UP000327157"/>
    </source>
</evidence>
<dbReference type="FunFam" id="3.40.50.2000:FF:000055">
    <property type="entry name" value="Glycosyltransferase"/>
    <property type="match status" value="1"/>
</dbReference>
<keyword evidence="2 3" id="KW-0808">Transferase</keyword>
<dbReference type="PROSITE" id="PS00375">
    <property type="entry name" value="UDPGT"/>
    <property type="match status" value="1"/>
</dbReference>
<reference evidence="6 7" key="1">
    <citation type="submission" date="2019-09" db="EMBL/GenBank/DDBJ databases">
        <authorList>
            <person name="Ou C."/>
        </authorList>
    </citation>
    <scope>NUCLEOTIDE SEQUENCE [LARGE SCALE GENOMIC DNA]</scope>
    <source>
        <strain evidence="6">S2</strain>
        <tissue evidence="6">Leaf</tissue>
    </source>
</reference>
<dbReference type="InterPro" id="IPR002213">
    <property type="entry name" value="UDP_glucos_trans"/>
</dbReference>
<dbReference type="PANTHER" id="PTHR11926">
    <property type="entry name" value="GLUCOSYL/GLUCURONOSYL TRANSFERASES"/>
    <property type="match status" value="1"/>
</dbReference>
<proteinExistence type="inferred from homology"/>
<dbReference type="GO" id="GO:0080044">
    <property type="term" value="F:quercetin 7-O-glucosyltransferase activity"/>
    <property type="evidence" value="ECO:0007669"/>
    <property type="project" value="TreeGrafter"/>
</dbReference>
<keyword evidence="3" id="KW-0328">Glycosyltransferase</keyword>
<reference evidence="6 7" key="3">
    <citation type="submission" date="2019-11" db="EMBL/GenBank/DDBJ databases">
        <title>A de novo genome assembly of a pear dwarfing rootstock.</title>
        <authorList>
            <person name="Wang F."/>
            <person name="Wang J."/>
            <person name="Li S."/>
            <person name="Zhang Y."/>
            <person name="Fang M."/>
            <person name="Ma L."/>
            <person name="Zhao Y."/>
            <person name="Jiang S."/>
        </authorList>
    </citation>
    <scope>NUCLEOTIDE SEQUENCE [LARGE SCALE GENOMIC DNA]</scope>
    <source>
        <strain evidence="6">S2</strain>
        <tissue evidence="6">Leaf</tissue>
    </source>
</reference>
<protein>
    <recommendedName>
        <fullName evidence="4">Glycosyltransferase</fullName>
        <ecNumber evidence="4">2.4.1.-</ecNumber>
    </recommendedName>
</protein>
<evidence type="ECO:0000256" key="3">
    <source>
        <dbReference type="RuleBase" id="RU003718"/>
    </source>
</evidence>
<keyword evidence="7" id="KW-1185">Reference proteome</keyword>
<comment type="similarity">
    <text evidence="1 3">Belongs to the UDP-glycosyltransferase family.</text>
</comment>
<sequence>MGSMEVAANHKPHAVCLPFPYQGHIKPLLKFAKLLHHRGIRITFVNTEYNHRRFLKSLGPNTLDGFKDFRFETIPDGLPPSDSADSTQDIYDICDAIQNNLLAPFQSLLAKLNAVAASNNTPPVTSIVSDGFMSFSITAAEELGLPIVLFFPTAACGFMGFKHYRALAEKGFTPLKDERYLSNGYLDTVIDWIPGMKDIRLRDLPTFLRTTNPNDSAFSLTSEATERAHKASAVVIHTFEALEQDILDAISSMIPHLYPIGPLQLLINQIEEDPLKSVGYSLWKEEAECIPWLDTKAPNSVVYVNFGSVVVMTPEHLVEFGWGLANSKHHFLWVIRPDLVIGESAILPPEFVAETKERCLIAGWCPQEEVLNHPSVGGFLTHSGWNSTIESVTAGVPMLSWPFFAEQQTNCWYTCNGLGTGMEIDNDVKRDEVEKLVTELMEGEKGKKMKRKANEWKKIAEEATGPHGSSIKNLDFVVNNVLQGKY</sequence>
<comment type="caution">
    <text evidence="6">The sequence shown here is derived from an EMBL/GenBank/DDBJ whole genome shotgun (WGS) entry which is preliminary data.</text>
</comment>
<feature type="domain" description="Glycosyltransferase N-terminal" evidence="5">
    <location>
        <begin position="15"/>
        <end position="140"/>
    </location>
</feature>
<dbReference type="CDD" id="cd03784">
    <property type="entry name" value="GT1_Gtf-like"/>
    <property type="match status" value="1"/>
</dbReference>
<dbReference type="EMBL" id="SMOL01000458">
    <property type="protein sequence ID" value="KAB2613401.1"/>
    <property type="molecule type" value="Genomic_DNA"/>
</dbReference>
<accession>A0A5N5GHU1</accession>
<evidence type="ECO:0000256" key="2">
    <source>
        <dbReference type="ARBA" id="ARBA00022679"/>
    </source>
</evidence>
<dbReference type="FunFam" id="3.40.50.2000:FF:000027">
    <property type="entry name" value="Glycosyltransferase"/>
    <property type="match status" value="1"/>
</dbReference>
<dbReference type="GO" id="GO:0080043">
    <property type="term" value="F:quercetin 3-O-glucosyltransferase activity"/>
    <property type="evidence" value="ECO:0007669"/>
    <property type="project" value="TreeGrafter"/>
</dbReference>
<dbReference type="Proteomes" id="UP000327157">
    <property type="component" value="Chromosome 9"/>
</dbReference>
<dbReference type="OrthoDB" id="5835829at2759"/>
<dbReference type="Pfam" id="PF26168">
    <property type="entry name" value="Glyco_transf_N"/>
    <property type="match status" value="1"/>
</dbReference>
<dbReference type="SUPFAM" id="SSF53756">
    <property type="entry name" value="UDP-Glycosyltransferase/glycogen phosphorylase"/>
    <property type="match status" value="1"/>
</dbReference>
<organism evidence="6 7">
    <name type="scientific">Pyrus ussuriensis x Pyrus communis</name>
    <dbReference type="NCBI Taxonomy" id="2448454"/>
    <lineage>
        <taxon>Eukaryota</taxon>
        <taxon>Viridiplantae</taxon>
        <taxon>Streptophyta</taxon>
        <taxon>Embryophyta</taxon>
        <taxon>Tracheophyta</taxon>
        <taxon>Spermatophyta</taxon>
        <taxon>Magnoliopsida</taxon>
        <taxon>eudicotyledons</taxon>
        <taxon>Gunneridae</taxon>
        <taxon>Pentapetalae</taxon>
        <taxon>rosids</taxon>
        <taxon>fabids</taxon>
        <taxon>Rosales</taxon>
        <taxon>Rosaceae</taxon>
        <taxon>Amygdaloideae</taxon>
        <taxon>Maleae</taxon>
        <taxon>Pyrus</taxon>
    </lineage>
</organism>
<dbReference type="AlphaFoldDB" id="A0A5N5GHU1"/>
<evidence type="ECO:0000256" key="4">
    <source>
        <dbReference type="RuleBase" id="RU362057"/>
    </source>
</evidence>
<dbReference type="PANTHER" id="PTHR11926:SF1516">
    <property type="entry name" value="GLYCOSYLTRANSFERASE"/>
    <property type="match status" value="1"/>
</dbReference>
<dbReference type="InterPro" id="IPR058980">
    <property type="entry name" value="Glyco_transf_N"/>
</dbReference>
<reference evidence="7" key="2">
    <citation type="submission" date="2019-10" db="EMBL/GenBank/DDBJ databases">
        <title>A de novo genome assembly of a pear dwarfing rootstock.</title>
        <authorList>
            <person name="Wang F."/>
            <person name="Wang J."/>
            <person name="Li S."/>
            <person name="Zhang Y."/>
            <person name="Fang M."/>
            <person name="Ma L."/>
            <person name="Zhao Y."/>
            <person name="Jiang S."/>
        </authorList>
    </citation>
    <scope>NUCLEOTIDE SEQUENCE [LARGE SCALE GENOMIC DNA]</scope>
</reference>
<dbReference type="EC" id="2.4.1.-" evidence="4"/>
<evidence type="ECO:0000313" key="6">
    <source>
        <dbReference type="EMBL" id="KAB2613401.1"/>
    </source>
</evidence>
<dbReference type="InterPro" id="IPR035595">
    <property type="entry name" value="UDP_glycos_trans_CS"/>
</dbReference>
<dbReference type="Pfam" id="PF00201">
    <property type="entry name" value="UDPGT"/>
    <property type="match status" value="1"/>
</dbReference>
<gene>
    <name evidence="6" type="ORF">D8674_035717</name>
</gene>
<evidence type="ECO:0000259" key="5">
    <source>
        <dbReference type="Pfam" id="PF26168"/>
    </source>
</evidence>
<evidence type="ECO:0000256" key="1">
    <source>
        <dbReference type="ARBA" id="ARBA00009995"/>
    </source>
</evidence>
<dbReference type="Gene3D" id="3.40.50.2000">
    <property type="entry name" value="Glycogen Phosphorylase B"/>
    <property type="match status" value="2"/>
</dbReference>
<name>A0A5N5GHU1_9ROSA</name>